<keyword evidence="4" id="KW-0966">Cell projection</keyword>
<dbReference type="InterPro" id="IPR001444">
    <property type="entry name" value="Flag_bb_rod_N"/>
</dbReference>
<gene>
    <name evidence="4" type="ORF">JQN70_13790</name>
</gene>
<dbReference type="Pfam" id="PF06429">
    <property type="entry name" value="Flg_bbr_C"/>
    <property type="match status" value="1"/>
</dbReference>
<dbReference type="Pfam" id="PF00460">
    <property type="entry name" value="Flg_bb_rod"/>
    <property type="match status" value="1"/>
</dbReference>
<dbReference type="PANTHER" id="PTHR30435">
    <property type="entry name" value="FLAGELLAR PROTEIN"/>
    <property type="match status" value="1"/>
</dbReference>
<evidence type="ECO:0000259" key="3">
    <source>
        <dbReference type="Pfam" id="PF06429"/>
    </source>
</evidence>
<proteinExistence type="inferred from homology"/>
<accession>A0ABS2CNK9</accession>
<dbReference type="InterPro" id="IPR010930">
    <property type="entry name" value="Flg_bb/hook_C_dom"/>
</dbReference>
<organism evidence="4 5">
    <name type="scientific">Phycicoccus sonneratiae</name>
    <dbReference type="NCBI Taxonomy" id="2807628"/>
    <lineage>
        <taxon>Bacteria</taxon>
        <taxon>Bacillati</taxon>
        <taxon>Actinomycetota</taxon>
        <taxon>Actinomycetes</taxon>
        <taxon>Micrococcales</taxon>
        <taxon>Intrasporangiaceae</taxon>
        <taxon>Phycicoccus</taxon>
    </lineage>
</organism>
<dbReference type="RefSeq" id="WP_204131935.1">
    <property type="nucleotide sequence ID" value="NZ_JAFDVD010000015.1"/>
</dbReference>
<feature type="domain" description="Flagellar basal body rod protein N-terminal" evidence="2">
    <location>
        <begin position="7"/>
        <end position="36"/>
    </location>
</feature>
<evidence type="ECO:0000313" key="4">
    <source>
        <dbReference type="EMBL" id="MBM6401466.1"/>
    </source>
</evidence>
<name>A0ABS2CNK9_9MICO</name>
<sequence length="130" mass="13831">MSIFGAIDTAGSSLTLHRTWLDAISDNIANVNTVRPTNQSAFQARYVVAQSRGDGTGVDVAGIALGSAQGRLVHDPMNPLADAQGYVRLPDIDLSDQMSQLIMSQRGYQANLATVERAQAAYQQAIGLGR</sequence>
<comment type="caution">
    <text evidence="4">The sequence shown here is derived from an EMBL/GenBank/DDBJ whole genome shotgun (WGS) entry which is preliminary data.</text>
</comment>
<evidence type="ECO:0000259" key="2">
    <source>
        <dbReference type="Pfam" id="PF00460"/>
    </source>
</evidence>
<dbReference type="PANTHER" id="PTHR30435:SF2">
    <property type="entry name" value="FLAGELLAR BASAL-BODY ROD PROTEIN FLGC"/>
    <property type="match status" value="1"/>
</dbReference>
<keyword evidence="5" id="KW-1185">Reference proteome</keyword>
<keyword evidence="4" id="KW-0282">Flagellum</keyword>
<keyword evidence="4" id="KW-0969">Cilium</keyword>
<evidence type="ECO:0000256" key="1">
    <source>
        <dbReference type="ARBA" id="ARBA00009677"/>
    </source>
</evidence>
<dbReference type="Proteomes" id="UP001430172">
    <property type="component" value="Unassembled WGS sequence"/>
</dbReference>
<feature type="domain" description="Flagellar basal-body/hook protein C-terminal" evidence="3">
    <location>
        <begin position="83"/>
        <end position="127"/>
    </location>
</feature>
<evidence type="ECO:0000313" key="5">
    <source>
        <dbReference type="Proteomes" id="UP001430172"/>
    </source>
</evidence>
<dbReference type="EMBL" id="JAFDVD010000015">
    <property type="protein sequence ID" value="MBM6401466.1"/>
    <property type="molecule type" value="Genomic_DNA"/>
</dbReference>
<comment type="similarity">
    <text evidence="1">Belongs to the flagella basal body rod proteins family.</text>
</comment>
<protein>
    <submittedName>
        <fullName evidence="4">Flagellar basal-body rod protein FlgC</fullName>
    </submittedName>
</protein>
<reference evidence="4" key="1">
    <citation type="submission" date="2021-02" db="EMBL/GenBank/DDBJ databases">
        <title>Phycicoccus sp. MQZ13P-5T, whole genome shotgun sequence.</title>
        <authorList>
            <person name="Tuo L."/>
        </authorList>
    </citation>
    <scope>NUCLEOTIDE SEQUENCE</scope>
    <source>
        <strain evidence="4">MQZ13P-5</strain>
    </source>
</reference>